<accession>G6XJ18</accession>
<comment type="caution">
    <text evidence="3">The sequence shown here is derived from an EMBL/GenBank/DDBJ whole genome shotgun (WGS) entry which is preliminary data.</text>
</comment>
<name>G6XJ18_9PROT</name>
<evidence type="ECO:0000259" key="2">
    <source>
        <dbReference type="Pfam" id="PF03432"/>
    </source>
</evidence>
<dbReference type="RefSeq" id="WP_008851631.1">
    <property type="nucleotide sequence ID" value="NZ_AGQV01000004.1"/>
</dbReference>
<keyword evidence="4" id="KW-1185">Reference proteome</keyword>
<dbReference type="InterPro" id="IPR005094">
    <property type="entry name" value="Endonuclease_MobA/VirD2"/>
</dbReference>
<feature type="domain" description="MobA/VirD2-like nuclease" evidence="2">
    <location>
        <begin position="49"/>
        <end position="148"/>
    </location>
</feature>
<proteinExistence type="predicted"/>
<dbReference type="Pfam" id="PF03432">
    <property type="entry name" value="Relaxase"/>
    <property type="match status" value="1"/>
</dbReference>
<organism evidence="3 4">
    <name type="scientific">Gluconobacter morbifer G707</name>
    <dbReference type="NCBI Taxonomy" id="1088869"/>
    <lineage>
        <taxon>Bacteria</taxon>
        <taxon>Pseudomonadati</taxon>
        <taxon>Pseudomonadota</taxon>
        <taxon>Alphaproteobacteria</taxon>
        <taxon>Acetobacterales</taxon>
        <taxon>Acetobacteraceae</taxon>
        <taxon>Gluconobacter</taxon>
    </lineage>
</organism>
<dbReference type="OrthoDB" id="7285148at2"/>
<feature type="compositionally biased region" description="Basic and acidic residues" evidence="1">
    <location>
        <begin position="297"/>
        <end position="318"/>
    </location>
</feature>
<dbReference type="Proteomes" id="UP000004949">
    <property type="component" value="Unassembled WGS sequence"/>
</dbReference>
<dbReference type="AlphaFoldDB" id="G6XJ18"/>
<sequence>MILKSNPIKTSSGSGAIFHHLVEKTDENEHILLWKGRRQDVDDCVADAAAFHRVNAVQHFQVSSKEKLTDEQFADCITMLAKEFGFQASDVCLAVIHSKTRHDGKADNRHCQFLVRTTNAETGKVLDVSHRYERQEKVARLFELKHGLELTKGRHNVSVYHAVPEEYRDRLKVLCEGPLPNSCLSDPQSRQSQRHGASPFDIKYEVREMFSRCESWQAFKQTLTERGWSLEAGQKKPDVLILKDGNGVFVGSLSRLLGLRKDELQNFRTDPEAMKKKGVASPSLCDTSQQPTGKGETPVDPHNDRAKEANETSEEKKKSGSSSGSALPSPSPPPPSQKPHWLGPIAPLLHSSRSTITEGMSHAEIQSVIDFNAQEAERDDQLRELLHDQKRFAALLTEILTSFQSQWQNLPSEPYPDPKSRDASILRKTQEQRLDPARQAWKQAKEKASVWNLWNGADIQKARDTFEALLHRYGYDRHEVDKLDLLDDDNFAYAVNWMAERVASGRERQHRAWQKTPEVRRYLTAKAGMEKLAAHLEATKDVELLLLARTNPQEALRRLAALKENERLIQPVRDTQPPDQPRKKRSPVQTLSL</sequence>
<dbReference type="EMBL" id="AGQV01000004">
    <property type="protein sequence ID" value="EHH68134.1"/>
    <property type="molecule type" value="Genomic_DNA"/>
</dbReference>
<dbReference type="PATRIC" id="fig|1088869.3.peg.1483"/>
<evidence type="ECO:0000313" key="3">
    <source>
        <dbReference type="EMBL" id="EHH68134.1"/>
    </source>
</evidence>
<evidence type="ECO:0000256" key="1">
    <source>
        <dbReference type="SAM" id="MobiDB-lite"/>
    </source>
</evidence>
<dbReference type="STRING" id="1088869.GMO_14840"/>
<feature type="region of interest" description="Disordered" evidence="1">
    <location>
        <begin position="268"/>
        <end position="345"/>
    </location>
</feature>
<evidence type="ECO:0000313" key="4">
    <source>
        <dbReference type="Proteomes" id="UP000004949"/>
    </source>
</evidence>
<feature type="region of interest" description="Disordered" evidence="1">
    <location>
        <begin position="568"/>
        <end position="593"/>
    </location>
</feature>
<reference evidence="3 4" key="1">
    <citation type="submission" date="2011-10" db="EMBL/GenBank/DDBJ databases">
        <title>Genome sequence of Gluconobacter morbifer G707, isolated from Drosophila gut.</title>
        <authorList>
            <person name="Lee W.-J."/>
            <person name="Kim E.-K."/>
        </authorList>
    </citation>
    <scope>NUCLEOTIDE SEQUENCE [LARGE SCALE GENOMIC DNA]</scope>
    <source>
        <strain evidence="3 4">G707</strain>
    </source>
</reference>
<protein>
    <recommendedName>
        <fullName evidence="2">MobA/VirD2-like nuclease domain-containing protein</fullName>
    </recommendedName>
</protein>
<gene>
    <name evidence="3" type="ORF">GMO_14840</name>
</gene>